<dbReference type="InterPro" id="IPR036513">
    <property type="entry name" value="STAS_dom_sf"/>
</dbReference>
<keyword evidence="5" id="KW-1185">Reference proteome</keyword>
<evidence type="ECO:0000256" key="2">
    <source>
        <dbReference type="RuleBase" id="RU003749"/>
    </source>
</evidence>
<evidence type="ECO:0000256" key="1">
    <source>
        <dbReference type="ARBA" id="ARBA00009013"/>
    </source>
</evidence>
<reference evidence="4 5" key="1">
    <citation type="submission" date="2016-10" db="EMBL/GenBank/DDBJ databases">
        <authorList>
            <person name="de Groot N.N."/>
        </authorList>
    </citation>
    <scope>NUCLEOTIDE SEQUENCE [LARGE SCALE GENOMIC DNA]</scope>
    <source>
        <strain evidence="5">P4-7,KCTC 19426,CECT 7604</strain>
    </source>
</reference>
<feature type="domain" description="STAS" evidence="3">
    <location>
        <begin position="11"/>
        <end position="110"/>
    </location>
</feature>
<dbReference type="CDD" id="cd07043">
    <property type="entry name" value="STAS_anti-anti-sigma_factors"/>
    <property type="match status" value="1"/>
</dbReference>
<dbReference type="PANTHER" id="PTHR33495:SF2">
    <property type="entry name" value="ANTI-SIGMA FACTOR ANTAGONIST TM_1081-RELATED"/>
    <property type="match status" value="1"/>
</dbReference>
<evidence type="ECO:0000313" key="4">
    <source>
        <dbReference type="EMBL" id="SDO34021.1"/>
    </source>
</evidence>
<dbReference type="NCBIfam" id="TIGR00377">
    <property type="entry name" value="ant_ant_sig"/>
    <property type="match status" value="1"/>
</dbReference>
<accession>A0A1H0ISM3</accession>
<dbReference type="EMBL" id="LT629710">
    <property type="protein sequence ID" value="SDO34021.1"/>
    <property type="molecule type" value="Genomic_DNA"/>
</dbReference>
<dbReference type="PANTHER" id="PTHR33495">
    <property type="entry name" value="ANTI-SIGMA FACTOR ANTAGONIST TM_1081-RELATED-RELATED"/>
    <property type="match status" value="1"/>
</dbReference>
<sequence length="110" mass="11766">MKFDVTFPNSGAAVIRPCGRLNMTAAPELRDLVATAVREQGRSHVVVDLTATDFIDSSGLGSLIGGLKAARSAGGDLRIACPTTQVRLVLELTNMLRILRPYETVQDALL</sequence>
<dbReference type="InterPro" id="IPR002645">
    <property type="entry name" value="STAS_dom"/>
</dbReference>
<dbReference type="PROSITE" id="PS50801">
    <property type="entry name" value="STAS"/>
    <property type="match status" value="1"/>
</dbReference>
<dbReference type="SUPFAM" id="SSF52091">
    <property type="entry name" value="SpoIIaa-like"/>
    <property type="match status" value="1"/>
</dbReference>
<protein>
    <recommendedName>
        <fullName evidence="2">Anti-sigma factor antagonist</fullName>
    </recommendedName>
</protein>
<dbReference type="AlphaFoldDB" id="A0A1H0ISM3"/>
<evidence type="ECO:0000313" key="5">
    <source>
        <dbReference type="Proteomes" id="UP000198741"/>
    </source>
</evidence>
<dbReference type="InterPro" id="IPR003658">
    <property type="entry name" value="Anti-sigma_ant"/>
</dbReference>
<organism evidence="4 5">
    <name type="scientific">Nakamurella panacisegetis</name>
    <dbReference type="NCBI Taxonomy" id="1090615"/>
    <lineage>
        <taxon>Bacteria</taxon>
        <taxon>Bacillati</taxon>
        <taxon>Actinomycetota</taxon>
        <taxon>Actinomycetes</taxon>
        <taxon>Nakamurellales</taxon>
        <taxon>Nakamurellaceae</taxon>
        <taxon>Nakamurella</taxon>
    </lineage>
</organism>
<comment type="similarity">
    <text evidence="1 2">Belongs to the anti-sigma-factor antagonist family.</text>
</comment>
<dbReference type="Proteomes" id="UP000198741">
    <property type="component" value="Chromosome I"/>
</dbReference>
<evidence type="ECO:0000259" key="3">
    <source>
        <dbReference type="PROSITE" id="PS50801"/>
    </source>
</evidence>
<dbReference type="STRING" id="1090615.SAMN04515671_0616"/>
<dbReference type="Gene3D" id="3.30.750.24">
    <property type="entry name" value="STAS domain"/>
    <property type="match status" value="1"/>
</dbReference>
<dbReference type="Pfam" id="PF01740">
    <property type="entry name" value="STAS"/>
    <property type="match status" value="1"/>
</dbReference>
<dbReference type="OrthoDB" id="9793697at2"/>
<gene>
    <name evidence="4" type="ORF">SAMN04515671_0616</name>
</gene>
<name>A0A1H0ISM3_9ACTN</name>
<dbReference type="GO" id="GO:0043856">
    <property type="term" value="F:anti-sigma factor antagonist activity"/>
    <property type="evidence" value="ECO:0007669"/>
    <property type="project" value="InterPro"/>
</dbReference>
<proteinExistence type="inferred from homology"/>
<dbReference type="RefSeq" id="WP_090474549.1">
    <property type="nucleotide sequence ID" value="NZ_LT629710.1"/>
</dbReference>